<dbReference type="OrthoDB" id="7749009at2"/>
<dbReference type="InterPro" id="IPR012334">
    <property type="entry name" value="Pectin_lyas_fold"/>
</dbReference>
<proteinExistence type="predicted"/>
<name>A0A4P8EFH1_9RHOB</name>
<keyword evidence="3" id="KW-1185">Reference proteome</keyword>
<dbReference type="Pfam" id="PF12708">
    <property type="entry name" value="Pect-lyase_RHGA_epim"/>
    <property type="match status" value="1"/>
</dbReference>
<evidence type="ECO:0000259" key="1">
    <source>
        <dbReference type="Pfam" id="PF12708"/>
    </source>
</evidence>
<dbReference type="InterPro" id="IPR024535">
    <property type="entry name" value="RHGA/B-epi-like_pectate_lyase"/>
</dbReference>
<sequence>MNMAITDGLVLTPPPFSAGLDLWSREDGTPGTGSYAGQANAAFVPADQDFGGCLELTKTSNTQKLRSYGETPIIPGLYLRVSAKVKAVSGNFPTVRIAGWAGASDNSNVSGVPQVGPAVTLTTYGEIVTVSAIIATGNRSGVDMPWGPTPVYGHFGLDLTGSNGGVVRIDDIEIEDVTGAFLRDLMDWVDVRDFGARGDGVTDDSAAFDAADIYASGNGVSILVSKGTYFLNTNVTFNNKVRFEGTVSMPDEFRLSCTRDYNLDTYEAAFGDEEEGFRRGLQVLFYFTDHATFDLSGRRVLLTRPVDVAAVAGMDKLVQRRVLSNGQIEAEISSEWESETATSVATYTPTSNAMRLTNVANVANIIVGSRVTGTGVGREIYVASKDVGAGTIELNRPLWGAAGSRTYTFTRYKYLLDFSGFVNLGRFEMTDIEFKCNGRSSGVMLPYAGIGTRFADCVFNSPKDRGITSIFEGCQGLFVDQCQFLSNEQPLRVQDRTTIALNVNANDPKLRGNRIVRFAHFAVLAGSGNMIIGNHFFQGDDQPAGVRRAGIVFTSTNVKTLITGNYIDNCYIEWGNEHDAEPEFNSEYSFGGLTVTGNIFTSTDTSTSFNYFMIKPYGPGHFINGLTFNDNVFRTVNGNIDRVEAVDTTHSTLDYSRFRNVVFESNAFNGVDQITQSPVTIQHDQNTESEVWVVDTAGFLPFGARARNVQSVVAEGGIRTVSNVLDYSMPYVEIEKGVDSRQIHVRWPRALKGRVQAVIRCDNPN</sequence>
<dbReference type="Proteomes" id="UP000298631">
    <property type="component" value="Chromosome"/>
</dbReference>
<organism evidence="2 3">
    <name type="scientific">Pseudorhodobacter turbinis</name>
    <dbReference type="NCBI Taxonomy" id="2500533"/>
    <lineage>
        <taxon>Bacteria</taxon>
        <taxon>Pseudomonadati</taxon>
        <taxon>Pseudomonadota</taxon>
        <taxon>Alphaproteobacteria</taxon>
        <taxon>Rhodobacterales</taxon>
        <taxon>Paracoccaceae</taxon>
        <taxon>Pseudorhodobacter</taxon>
    </lineage>
</organism>
<accession>A0A4P8EFH1</accession>
<feature type="domain" description="Rhamnogalacturonase A/B/Epimerase-like pectate lyase" evidence="1">
    <location>
        <begin position="188"/>
        <end position="246"/>
    </location>
</feature>
<dbReference type="InterPro" id="IPR011050">
    <property type="entry name" value="Pectin_lyase_fold/virulence"/>
</dbReference>
<dbReference type="EMBL" id="CP039964">
    <property type="protein sequence ID" value="QCO55215.1"/>
    <property type="molecule type" value="Genomic_DNA"/>
</dbReference>
<reference evidence="2 3" key="1">
    <citation type="submission" date="2019-05" db="EMBL/GenBank/DDBJ databases">
        <title>Pseudorhodobacter turbinis sp. nov., isolated from the gut of the Korean turban shell.</title>
        <authorList>
            <person name="Jeong Y.-S."/>
            <person name="Kang W.-R."/>
            <person name="Bae J.-W."/>
        </authorList>
    </citation>
    <scope>NUCLEOTIDE SEQUENCE [LARGE SCALE GENOMIC DNA]</scope>
    <source>
        <strain evidence="2 3">S12M18</strain>
    </source>
</reference>
<gene>
    <name evidence="2" type="ORF">EOK75_05155</name>
</gene>
<evidence type="ECO:0000313" key="3">
    <source>
        <dbReference type="Proteomes" id="UP000298631"/>
    </source>
</evidence>
<dbReference type="KEGG" id="pseb:EOK75_05155"/>
<evidence type="ECO:0000313" key="2">
    <source>
        <dbReference type="EMBL" id="QCO55215.1"/>
    </source>
</evidence>
<protein>
    <submittedName>
        <fullName evidence="2">Right-handed parallel beta-helix repeat-containing protein</fullName>
    </submittedName>
</protein>
<dbReference type="AlphaFoldDB" id="A0A4P8EFH1"/>
<dbReference type="Gene3D" id="2.160.20.10">
    <property type="entry name" value="Single-stranded right-handed beta-helix, Pectin lyase-like"/>
    <property type="match status" value="2"/>
</dbReference>
<dbReference type="SUPFAM" id="SSF51126">
    <property type="entry name" value="Pectin lyase-like"/>
    <property type="match status" value="1"/>
</dbReference>
<dbReference type="RefSeq" id="WP_137192906.1">
    <property type="nucleotide sequence ID" value="NZ_CP039964.1"/>
</dbReference>